<organism evidence="3">
    <name type="scientific">Helicotheca tamesis</name>
    <dbReference type="NCBI Taxonomy" id="374047"/>
    <lineage>
        <taxon>Eukaryota</taxon>
        <taxon>Sar</taxon>
        <taxon>Stramenopiles</taxon>
        <taxon>Ochrophyta</taxon>
        <taxon>Bacillariophyta</taxon>
        <taxon>Mediophyceae</taxon>
        <taxon>Lithodesmiophycidae</taxon>
        <taxon>Lithodesmiales</taxon>
        <taxon>Lithodesmiaceae</taxon>
        <taxon>Helicotheca</taxon>
    </lineage>
</organism>
<dbReference type="AlphaFoldDB" id="A0A7S2DXT8"/>
<keyword evidence="2" id="KW-0472">Membrane</keyword>
<evidence type="ECO:0000313" key="3">
    <source>
        <dbReference type="EMBL" id="CAD9465610.1"/>
    </source>
</evidence>
<keyword evidence="2" id="KW-1133">Transmembrane helix</keyword>
<feature type="transmembrane region" description="Helical" evidence="2">
    <location>
        <begin position="48"/>
        <end position="68"/>
    </location>
</feature>
<keyword evidence="2" id="KW-0812">Transmembrane</keyword>
<reference evidence="3" key="1">
    <citation type="submission" date="2021-01" db="EMBL/GenBank/DDBJ databases">
        <authorList>
            <person name="Corre E."/>
            <person name="Pelletier E."/>
            <person name="Niang G."/>
            <person name="Scheremetjew M."/>
            <person name="Finn R."/>
            <person name="Kale V."/>
            <person name="Holt S."/>
            <person name="Cochrane G."/>
            <person name="Meng A."/>
            <person name="Brown T."/>
            <person name="Cohen L."/>
        </authorList>
    </citation>
    <scope>NUCLEOTIDE SEQUENCE</scope>
    <source>
        <strain evidence="3">CCMP826</strain>
    </source>
</reference>
<protein>
    <submittedName>
        <fullName evidence="3">Uncharacterized protein</fullName>
    </submittedName>
</protein>
<evidence type="ECO:0000256" key="2">
    <source>
        <dbReference type="SAM" id="Phobius"/>
    </source>
</evidence>
<proteinExistence type="predicted"/>
<feature type="region of interest" description="Disordered" evidence="1">
    <location>
        <begin position="1"/>
        <end position="26"/>
    </location>
</feature>
<name>A0A7S2DXT8_9STRA</name>
<feature type="transmembrane region" description="Helical" evidence="2">
    <location>
        <begin position="175"/>
        <end position="195"/>
    </location>
</feature>
<gene>
    <name evidence="3" type="ORF">HTAM1171_LOCUS196</name>
</gene>
<dbReference type="EMBL" id="HBGV01000311">
    <property type="protein sequence ID" value="CAD9465610.1"/>
    <property type="molecule type" value="Transcribed_RNA"/>
</dbReference>
<evidence type="ECO:0000256" key="1">
    <source>
        <dbReference type="SAM" id="MobiDB-lite"/>
    </source>
</evidence>
<sequence>MTKTRVDDNNDSVTNTIATHPPLHTPTTIATSPYKNQSPIPFPPSPSLLFSTAASTFSFATTLAFSTYTQLKLLHVSTGTVVPIPTLLGIVTVGVASLVSHGVSVVAHDCYGDVMGGEDDWKDVVGRCKRAFGINEEEDGTRRPFLRQIGNSWGGGGGKKKDIRNGHRRRHGTRYGIAILYLAMVGNGTRVMWLMHYEYAPWD</sequence>
<accession>A0A7S2DXT8</accession>